<evidence type="ECO:0000313" key="7">
    <source>
        <dbReference type="EMBL" id="CAE6239361.1"/>
    </source>
</evidence>
<dbReference type="InterPro" id="IPR005123">
    <property type="entry name" value="Oxoglu/Fe-dep_dioxygenase_dom"/>
</dbReference>
<dbReference type="Gene3D" id="3.40.50.2000">
    <property type="entry name" value="Glycogen Phosphorylase B"/>
    <property type="match status" value="4"/>
</dbReference>
<dbReference type="PANTHER" id="PTHR48049">
    <property type="entry name" value="GLYCOSYLTRANSFERASE"/>
    <property type="match status" value="1"/>
</dbReference>
<evidence type="ECO:0000313" key="8">
    <source>
        <dbReference type="Proteomes" id="UP000682877"/>
    </source>
</evidence>
<dbReference type="PANTHER" id="PTHR48049:SF77">
    <property type="entry name" value="UDP-GLYCOSYLTRANSFERASE 79B6"/>
    <property type="match status" value="1"/>
</dbReference>
<evidence type="ECO:0000259" key="6">
    <source>
        <dbReference type="PROSITE" id="PS51471"/>
    </source>
</evidence>
<dbReference type="CDD" id="cd03784">
    <property type="entry name" value="GT1_Gtf-like"/>
    <property type="match status" value="2"/>
</dbReference>
<dbReference type="GO" id="GO:0035251">
    <property type="term" value="F:UDP-glucosyltransferase activity"/>
    <property type="evidence" value="ECO:0007669"/>
    <property type="project" value="InterPro"/>
</dbReference>
<dbReference type="FunFam" id="2.60.120.330:FF:000018">
    <property type="entry name" value="2-oxoglutarate (2OG) and Fe(II)-dependent oxygenase superfamily protein"/>
    <property type="match status" value="1"/>
</dbReference>
<dbReference type="InterPro" id="IPR050481">
    <property type="entry name" value="UDP-glycosyltransf_plant"/>
</dbReference>
<feature type="signal peptide" evidence="5">
    <location>
        <begin position="1"/>
        <end position="20"/>
    </location>
</feature>
<name>A0A8S2B4G5_ARAAE</name>
<dbReference type="GO" id="GO:0046872">
    <property type="term" value="F:metal ion binding"/>
    <property type="evidence" value="ECO:0007669"/>
    <property type="project" value="UniProtKB-KW"/>
</dbReference>
<feature type="chain" id="PRO_5035937524" description="Fe2OG dioxygenase domain-containing protein" evidence="5">
    <location>
        <begin position="21"/>
        <end position="1210"/>
    </location>
</feature>
<proteinExistence type="inferred from homology"/>
<dbReference type="InterPro" id="IPR026992">
    <property type="entry name" value="DIOX_N"/>
</dbReference>
<sequence length="1210" mass="136264">MGSNFHAFMFPWFGFGHMTAFLHLANKLAEKGHKITFLLPKKALKQLEPLNLFPHCIVFQTLTIPSVDGLPAGAETTSDIPISLGSFLASAMDGTRNQVEGAVSLRKPDLIFFDFAHWIPEIAREYGAKSVNFITISAACVAISFVPGRSPDDLGDPPPGYPSSKVLLQGKETNSLSFLSYPFGDGTTFYERIMIGLKNCDVISIRTCQEMEGKFCEFIESQFQRKVLLTGPMLPEPDSIPLDDQWRQWLSKFEPGSVIYCALGSQIILEKDQFQELCLGMELTGLPFLVAVKPPKGSSTIQEALPKGFEERVKGRGVVWGGWVQQPLILAHPSIGCFVSHCGFGSMWEALVNGCQIVFIPHLGEQILNTRLMSEELEVSIEVKREETGWFSKESLSGAVRSVMDKDSELAFLEGLKSFGFSTSISITWKRKGRKKQKMEPKFHAFMFPWFAFGHMIPFLHLANKLAEKGHRVTFLLPKKVHKQLEHLNQFPDNIVFHALTISPVDGLPVGAETASDIPVSLSSSLASAMDWTRDQVEDAVRVAKPDLIFFDFAEWVTEIAKKYGAKSVYFITFSAASASRSMVPGLRPDNLAATLPEYPSSKVLLRGQETNAFSFIFYPFGEGTTLYERIAKGLTNCDVISIRTCLEVEEKFCDFLERQFQRKVLLTGPVLPEPDKIIPLEDRWNLWLNRFEPGSVVFCALGSQIILEKNQFQELCLGMELTGLPFLVAVKPPRGSSTVQEGLPEGFEERVKGRGVVWGGWVQQPLILAHPSVGCFVNHCGFGSMWESLLSDCQIVLLPYLPDQILNTRLMTEELEVSVEVEREETGWFSKERLSVAVRSVMAKDSELGNQIIKQRSFETMEMPKLKTVQELLAAGEKLPERYLCTPTGDGEADQPFNVSMPEMEIKVIDLSLLLSSSDDGREELSKLHSAISTWGVVQVMNHGISEAFLDKILELTRQFFVLPTEEKQKYARETSSFQGFGNDMILSDDQVLDWVDRLYLITYPEDQRQLKFWPKIPSGFRETLLEYTMKQQLVVEKFFKALARSLGLEDNCFLEMHGENATLETRFNMYPPCPRPDKVLGFKPHSDGSAFTMILPDKNVDGLQFLKDGKWYKASILPHTILINVGDTMEVMSNGIYKSPVHRVVLNNEKARISVVTFCDADEDKEIQPVNELVSEARPRLYKAVKKSEKNFFDYYQQGRRPIETAFL</sequence>
<dbReference type="InterPro" id="IPR027443">
    <property type="entry name" value="IPNS-like_sf"/>
</dbReference>
<keyword evidence="2" id="KW-0808">Transferase</keyword>
<dbReference type="Pfam" id="PF14226">
    <property type="entry name" value="DIOX_N"/>
    <property type="match status" value="1"/>
</dbReference>
<dbReference type="InterPro" id="IPR035595">
    <property type="entry name" value="UDP_glycos_trans_CS"/>
</dbReference>
<dbReference type="InterPro" id="IPR002213">
    <property type="entry name" value="UDP_glucos_trans"/>
</dbReference>
<keyword evidence="8" id="KW-1185">Reference proteome</keyword>
<dbReference type="Proteomes" id="UP000682877">
    <property type="component" value="Chromosome 8"/>
</dbReference>
<dbReference type="PROSITE" id="PS00375">
    <property type="entry name" value="UDPGT"/>
    <property type="match status" value="1"/>
</dbReference>
<keyword evidence="3" id="KW-0479">Metal-binding</keyword>
<evidence type="ECO:0000256" key="3">
    <source>
        <dbReference type="ARBA" id="ARBA00022723"/>
    </source>
</evidence>
<dbReference type="SUPFAM" id="SSF51197">
    <property type="entry name" value="Clavaminate synthase-like"/>
    <property type="match status" value="1"/>
</dbReference>
<dbReference type="AlphaFoldDB" id="A0A8S2B4G5"/>
<evidence type="ECO:0000256" key="4">
    <source>
        <dbReference type="ARBA" id="ARBA00023004"/>
    </source>
</evidence>
<dbReference type="EMBL" id="LR999458">
    <property type="protein sequence ID" value="CAE6239361.1"/>
    <property type="molecule type" value="Genomic_DNA"/>
</dbReference>
<organism evidence="7 8">
    <name type="scientific">Arabidopsis arenosa</name>
    <name type="common">Sand rock-cress</name>
    <name type="synonym">Cardaminopsis arenosa</name>
    <dbReference type="NCBI Taxonomy" id="38785"/>
    <lineage>
        <taxon>Eukaryota</taxon>
        <taxon>Viridiplantae</taxon>
        <taxon>Streptophyta</taxon>
        <taxon>Embryophyta</taxon>
        <taxon>Tracheophyta</taxon>
        <taxon>Spermatophyta</taxon>
        <taxon>Magnoliopsida</taxon>
        <taxon>eudicotyledons</taxon>
        <taxon>Gunneridae</taxon>
        <taxon>Pentapetalae</taxon>
        <taxon>rosids</taxon>
        <taxon>malvids</taxon>
        <taxon>Brassicales</taxon>
        <taxon>Brassicaceae</taxon>
        <taxon>Camelineae</taxon>
        <taxon>Arabidopsis</taxon>
    </lineage>
</organism>
<feature type="domain" description="Fe2OG dioxygenase" evidence="6">
    <location>
        <begin position="1060"/>
        <end position="1163"/>
    </location>
</feature>
<evidence type="ECO:0000256" key="1">
    <source>
        <dbReference type="ARBA" id="ARBA00009995"/>
    </source>
</evidence>
<gene>
    <name evidence="7" type="ORF">AARE701A_LOCUS21447</name>
</gene>
<keyword evidence="5" id="KW-0732">Signal</keyword>
<keyword evidence="4" id="KW-0408">Iron</keyword>
<dbReference type="FunFam" id="3.40.50.2000:FF:000087">
    <property type="entry name" value="Glycosyltransferase"/>
    <property type="match status" value="2"/>
</dbReference>
<dbReference type="Pfam" id="PF00201">
    <property type="entry name" value="UDPGT"/>
    <property type="match status" value="2"/>
</dbReference>
<protein>
    <recommendedName>
        <fullName evidence="6">Fe2OG dioxygenase domain-containing protein</fullName>
    </recommendedName>
</protein>
<reference evidence="7" key="1">
    <citation type="submission" date="2021-01" db="EMBL/GenBank/DDBJ databases">
        <authorList>
            <person name="Bezrukov I."/>
        </authorList>
    </citation>
    <scope>NUCLEOTIDE SEQUENCE</scope>
</reference>
<dbReference type="FunFam" id="3.40.50.2000:FF:000037">
    <property type="entry name" value="Glycosyltransferase"/>
    <property type="match status" value="2"/>
</dbReference>
<accession>A0A8S2B4G5</accession>
<evidence type="ECO:0000256" key="5">
    <source>
        <dbReference type="SAM" id="SignalP"/>
    </source>
</evidence>
<evidence type="ECO:0000256" key="2">
    <source>
        <dbReference type="ARBA" id="ARBA00022679"/>
    </source>
</evidence>
<dbReference type="Pfam" id="PF03171">
    <property type="entry name" value="2OG-FeII_Oxy"/>
    <property type="match status" value="1"/>
</dbReference>
<dbReference type="InterPro" id="IPR044861">
    <property type="entry name" value="IPNS-like_FE2OG_OXY"/>
</dbReference>
<dbReference type="Gene3D" id="2.60.120.330">
    <property type="entry name" value="B-lactam Antibiotic, Isopenicillin N Synthase, Chain"/>
    <property type="match status" value="1"/>
</dbReference>
<dbReference type="PROSITE" id="PS51471">
    <property type="entry name" value="FE2OG_OXY"/>
    <property type="match status" value="1"/>
</dbReference>
<dbReference type="SUPFAM" id="SSF53756">
    <property type="entry name" value="UDP-Glycosyltransferase/glycogen phosphorylase"/>
    <property type="match status" value="2"/>
</dbReference>
<comment type="similarity">
    <text evidence="1">Belongs to the UDP-glycosyltransferase family.</text>
</comment>